<dbReference type="NCBIfam" id="TIGR04057">
    <property type="entry name" value="SusC_RagA_signa"/>
    <property type="match status" value="1"/>
</dbReference>
<dbReference type="NCBIfam" id="TIGR04056">
    <property type="entry name" value="OMP_RagA_SusC"/>
    <property type="match status" value="1"/>
</dbReference>
<evidence type="ECO:0000256" key="8">
    <source>
        <dbReference type="SAM" id="MobiDB-lite"/>
    </source>
</evidence>
<dbReference type="InterPro" id="IPR037066">
    <property type="entry name" value="Plug_dom_sf"/>
</dbReference>
<proteinExistence type="inferred from homology"/>
<gene>
    <name evidence="10" type="ORF">ACFPFU_04730</name>
</gene>
<dbReference type="Gene3D" id="2.170.130.10">
    <property type="entry name" value="TonB-dependent receptor, plug domain"/>
    <property type="match status" value="1"/>
</dbReference>
<comment type="subcellular location">
    <subcellularLocation>
        <location evidence="1 7">Cell outer membrane</location>
        <topology evidence="1 7">Multi-pass membrane protein</topology>
    </subcellularLocation>
</comment>
<dbReference type="Gene3D" id="2.40.170.20">
    <property type="entry name" value="TonB-dependent receptor, beta-barrel domain"/>
    <property type="match status" value="1"/>
</dbReference>
<dbReference type="SUPFAM" id="SSF49464">
    <property type="entry name" value="Carboxypeptidase regulatory domain-like"/>
    <property type="match status" value="1"/>
</dbReference>
<dbReference type="InterPro" id="IPR023996">
    <property type="entry name" value="TonB-dep_OMP_SusC/RagA"/>
</dbReference>
<evidence type="ECO:0000256" key="6">
    <source>
        <dbReference type="ARBA" id="ARBA00023237"/>
    </source>
</evidence>
<evidence type="ECO:0000313" key="11">
    <source>
        <dbReference type="Proteomes" id="UP001595818"/>
    </source>
</evidence>
<keyword evidence="5 7" id="KW-0472">Membrane</keyword>
<dbReference type="Proteomes" id="UP001595818">
    <property type="component" value="Unassembled WGS sequence"/>
</dbReference>
<dbReference type="InterPro" id="IPR023997">
    <property type="entry name" value="TonB-dep_OMP_SusC/RagA_CS"/>
</dbReference>
<dbReference type="Pfam" id="PF13715">
    <property type="entry name" value="CarbopepD_reg_2"/>
    <property type="match status" value="1"/>
</dbReference>
<evidence type="ECO:0000256" key="3">
    <source>
        <dbReference type="ARBA" id="ARBA00022452"/>
    </source>
</evidence>
<dbReference type="Pfam" id="PF07715">
    <property type="entry name" value="Plug"/>
    <property type="match status" value="1"/>
</dbReference>
<dbReference type="InterPro" id="IPR036942">
    <property type="entry name" value="Beta-barrel_TonB_sf"/>
</dbReference>
<evidence type="ECO:0000259" key="9">
    <source>
        <dbReference type="Pfam" id="PF07715"/>
    </source>
</evidence>
<dbReference type="SUPFAM" id="SSF56935">
    <property type="entry name" value="Porins"/>
    <property type="match status" value="1"/>
</dbReference>
<keyword evidence="2 7" id="KW-0813">Transport</keyword>
<evidence type="ECO:0000313" key="10">
    <source>
        <dbReference type="EMBL" id="MFC4870981.1"/>
    </source>
</evidence>
<keyword evidence="4 7" id="KW-0812">Transmembrane</keyword>
<comment type="caution">
    <text evidence="10">The sequence shown here is derived from an EMBL/GenBank/DDBJ whole genome shotgun (WGS) entry which is preliminary data.</text>
</comment>
<dbReference type="InterPro" id="IPR008969">
    <property type="entry name" value="CarboxyPept-like_regulatory"/>
</dbReference>
<keyword evidence="6 7" id="KW-0998">Cell outer membrane</keyword>
<evidence type="ECO:0000256" key="2">
    <source>
        <dbReference type="ARBA" id="ARBA00022448"/>
    </source>
</evidence>
<feature type="region of interest" description="Disordered" evidence="8">
    <location>
        <begin position="601"/>
        <end position="621"/>
    </location>
</feature>
<feature type="domain" description="TonB-dependent receptor plug" evidence="9">
    <location>
        <begin position="228"/>
        <end position="342"/>
    </location>
</feature>
<accession>A0ABV9SXC7</accession>
<organism evidence="10 11">
    <name type="scientific">Negadavirga shengliensis</name>
    <dbReference type="NCBI Taxonomy" id="1389218"/>
    <lineage>
        <taxon>Bacteria</taxon>
        <taxon>Pseudomonadati</taxon>
        <taxon>Bacteroidota</taxon>
        <taxon>Cytophagia</taxon>
        <taxon>Cytophagales</taxon>
        <taxon>Cyclobacteriaceae</taxon>
        <taxon>Negadavirga</taxon>
    </lineage>
</organism>
<name>A0ABV9SXC7_9BACT</name>
<comment type="similarity">
    <text evidence="7">Belongs to the TonB-dependent receptor family.</text>
</comment>
<sequence length="1148" mass="127565">MKKNLRSHLLAMSKKILQISLVQCLTITVLFAWNGNAQVKRIDEIQLNIEFNETSVPQAFREIERETDLNFVYSNRELKSTDLLVVGKKENLYEVLVEISKQTGLLFKQINNNIIVRRQITPDKGYQPVSILEQVAIPVSGKVVDESDEPIPGVSILEVGTHNGTVTGLDGVFDLSVTSEESVLAFSFIGMKKVELKVGTTRVFDVRMESDSEALEEVVVVGYGTQKREDVTGSVATVNQESIKNLPVSTIDQKMIGQVAGVQIQQVSGAPGAGTSVKIRGSGSLGAGNEPLYVIDGMPYSSGMNQNLNPLVFIDPNNIESITVLKDASSTAIYGSRGANGVIMITTKKGEFEQTTVNFSSMVGVQQVPQKGRPNLLNQREFAQFQRDRIDIGVRQTENREPTLDDYPEEYRNLDALSGRGTDWYDLILQTAMIQDHNFSMQKGTKDSRINFSLGYFKQEGVLKHTGIERISSNLGIETNVSDKLKLGASIQPTFIKQDRANTNLNRGDVLGVSIWANPISTPYDENGNLKPYIVAPQSRFHSAWSFVNPLFALQEIKRQQNTFRNLGFVFAELEILPNLRFKSSLNTIFDVSKFEQFIPSTIGDSNRPPTPGTGASSNSRSDSFDWLIENTLNYDLSLRDHRINALLGYTTQKFTSNSINLGAGPFPNDLIRTINAAQAIDTWGEAVNQWSMISYLGRVNYAWKDKYLLTATFRSDGSSRFGSENRFAMFPSLAGAWRVSEENFFNGVNWLDEFKIRASYGKSGNNNIGNYAHLASITAGSYIFGNNQVTASSVSLPNPFLTWEESNQIDLGLDFLFINNRMSLLVDLYRRESNNMLLNDVIPSITGFNSQTINQGNVRNIGLEIALGGSPYAGEFSWDINANIAFNRNKVIALNDNTVRILAGNNDGNPTHVSVVGKPIGQFFGFVLEGVYTPEDMEDPNIVKTPQVYEGNVKYRDIDGDGLINDVLDYTIIGNPHPDFIFGLTNNFAYKGFDLGVIINGQSGGQVMNGLRQTTDNLQGFFNVDRDWENRWRSRQNPGDGIHSGIPQVRPSWGHRVSTLWVEDASYLRISNLTFGYTFSGRFIEKLKILNSSRIYLTIQNLAMFTNYKGANPEGQAANQNNTLAPGFDMTSYPLSRTASMGINLSF</sequence>
<evidence type="ECO:0000256" key="7">
    <source>
        <dbReference type="PROSITE-ProRule" id="PRU01360"/>
    </source>
</evidence>
<protein>
    <submittedName>
        <fullName evidence="10">SusC/RagA family TonB-linked outer membrane protein</fullName>
    </submittedName>
</protein>
<keyword evidence="3 7" id="KW-1134">Transmembrane beta strand</keyword>
<dbReference type="Gene3D" id="3.55.50.30">
    <property type="match status" value="1"/>
</dbReference>
<dbReference type="PROSITE" id="PS52016">
    <property type="entry name" value="TONB_DEPENDENT_REC_3"/>
    <property type="match status" value="1"/>
</dbReference>
<dbReference type="RefSeq" id="WP_377062026.1">
    <property type="nucleotide sequence ID" value="NZ_JBHSJJ010000002.1"/>
</dbReference>
<reference evidence="11" key="1">
    <citation type="journal article" date="2019" name="Int. J. Syst. Evol. Microbiol.">
        <title>The Global Catalogue of Microorganisms (GCM) 10K type strain sequencing project: providing services to taxonomists for standard genome sequencing and annotation.</title>
        <authorList>
            <consortium name="The Broad Institute Genomics Platform"/>
            <consortium name="The Broad Institute Genome Sequencing Center for Infectious Disease"/>
            <person name="Wu L."/>
            <person name="Ma J."/>
        </authorList>
    </citation>
    <scope>NUCLEOTIDE SEQUENCE [LARGE SCALE GENOMIC DNA]</scope>
    <source>
        <strain evidence="11">CGMCC 4.7466</strain>
    </source>
</reference>
<dbReference type="EMBL" id="JBHSJJ010000002">
    <property type="protein sequence ID" value="MFC4870981.1"/>
    <property type="molecule type" value="Genomic_DNA"/>
</dbReference>
<evidence type="ECO:0000256" key="1">
    <source>
        <dbReference type="ARBA" id="ARBA00004571"/>
    </source>
</evidence>
<evidence type="ECO:0000256" key="4">
    <source>
        <dbReference type="ARBA" id="ARBA00022692"/>
    </source>
</evidence>
<keyword evidence="11" id="KW-1185">Reference proteome</keyword>
<dbReference type="InterPro" id="IPR039426">
    <property type="entry name" value="TonB-dep_rcpt-like"/>
</dbReference>
<dbReference type="InterPro" id="IPR012910">
    <property type="entry name" value="Plug_dom"/>
</dbReference>
<evidence type="ECO:0000256" key="5">
    <source>
        <dbReference type="ARBA" id="ARBA00023136"/>
    </source>
</evidence>